<reference evidence="1 2" key="1">
    <citation type="journal article" date="2018" name="Front. Microbiol.">
        <title>Genome-Wide Analysis of Corynespora cassiicola Leaf Fall Disease Putative Effectors.</title>
        <authorList>
            <person name="Lopez D."/>
            <person name="Ribeiro S."/>
            <person name="Label P."/>
            <person name="Fumanal B."/>
            <person name="Venisse J.S."/>
            <person name="Kohler A."/>
            <person name="de Oliveira R.R."/>
            <person name="Labutti K."/>
            <person name="Lipzen A."/>
            <person name="Lail K."/>
            <person name="Bauer D."/>
            <person name="Ohm R.A."/>
            <person name="Barry K.W."/>
            <person name="Spatafora J."/>
            <person name="Grigoriev I.V."/>
            <person name="Martin F.M."/>
            <person name="Pujade-Renaud V."/>
        </authorList>
    </citation>
    <scope>NUCLEOTIDE SEQUENCE [LARGE SCALE GENOMIC DNA]</scope>
    <source>
        <strain evidence="1 2">Philippines</strain>
    </source>
</reference>
<dbReference type="AlphaFoldDB" id="A0A2T2N158"/>
<evidence type="ECO:0000313" key="1">
    <source>
        <dbReference type="EMBL" id="PSN59162.1"/>
    </source>
</evidence>
<protein>
    <submittedName>
        <fullName evidence="1">Uncharacterized protein</fullName>
    </submittedName>
</protein>
<keyword evidence="2" id="KW-1185">Reference proteome</keyword>
<gene>
    <name evidence="1" type="ORF">BS50DRAFT_261910</name>
</gene>
<accession>A0A2T2N158</accession>
<organism evidence="1 2">
    <name type="scientific">Corynespora cassiicola Philippines</name>
    <dbReference type="NCBI Taxonomy" id="1448308"/>
    <lineage>
        <taxon>Eukaryota</taxon>
        <taxon>Fungi</taxon>
        <taxon>Dikarya</taxon>
        <taxon>Ascomycota</taxon>
        <taxon>Pezizomycotina</taxon>
        <taxon>Dothideomycetes</taxon>
        <taxon>Pleosporomycetidae</taxon>
        <taxon>Pleosporales</taxon>
        <taxon>Corynesporascaceae</taxon>
        <taxon>Corynespora</taxon>
    </lineage>
</organism>
<name>A0A2T2N158_CORCC</name>
<dbReference type="EMBL" id="KZ678163">
    <property type="protein sequence ID" value="PSN59162.1"/>
    <property type="molecule type" value="Genomic_DNA"/>
</dbReference>
<evidence type="ECO:0000313" key="2">
    <source>
        <dbReference type="Proteomes" id="UP000240883"/>
    </source>
</evidence>
<proteinExistence type="predicted"/>
<sequence length="174" mass="19098">MRARLVPACCNIMVLTLPSPATPSEHAPDSPIWDSVVTAVEAFYPADDSAETLIHAFIVREPGGARSEASWQCAVDIDVNMPGFAERRLCYTTEELVAMIRNRASRRSTRRPLARGASFHGSQWKISRADVCSIQLRYCGRYVFLDRDEGSGNVWSSSDLCLSTAAVQAILSSS</sequence>
<dbReference type="Proteomes" id="UP000240883">
    <property type="component" value="Unassembled WGS sequence"/>
</dbReference>